<dbReference type="Proteomes" id="UP000192674">
    <property type="component" value="Unassembled WGS sequence"/>
</dbReference>
<evidence type="ECO:0000256" key="1">
    <source>
        <dbReference type="SAM" id="MobiDB-lite"/>
    </source>
</evidence>
<dbReference type="InterPro" id="IPR036689">
    <property type="entry name" value="ESAT-6-like_sf"/>
</dbReference>
<gene>
    <name evidence="2" type="ORF">SAMN05661093_09413</name>
</gene>
<name>A0A1Y5Y6I5_KIBAR</name>
<dbReference type="SUPFAM" id="SSF140453">
    <property type="entry name" value="EsxAB dimer-like"/>
    <property type="match status" value="1"/>
</dbReference>
<keyword evidence="3" id="KW-1185">Reference proteome</keyword>
<dbReference type="EMBL" id="FWXV01000012">
    <property type="protein sequence ID" value="SMD25835.1"/>
    <property type="molecule type" value="Genomic_DNA"/>
</dbReference>
<sequence>MSYTVSTEALREAAKKIRYSGEEAESVDLAATAGLIPGALPGGKSAAAAHELADEWLRDLRSWARDAQGHGGKLDTAAQEYDNQEQQAKNKIMAAGGPAWA</sequence>
<evidence type="ECO:0000313" key="2">
    <source>
        <dbReference type="EMBL" id="SMD25835.1"/>
    </source>
</evidence>
<protein>
    <recommendedName>
        <fullName evidence="4">Excreted virulence factor EspC, type VII ESX diderm</fullName>
    </recommendedName>
</protein>
<reference evidence="2 3" key="1">
    <citation type="submission" date="2017-04" db="EMBL/GenBank/DDBJ databases">
        <authorList>
            <person name="Afonso C.L."/>
            <person name="Miller P.J."/>
            <person name="Scott M.A."/>
            <person name="Spackman E."/>
            <person name="Goraichik I."/>
            <person name="Dimitrov K.M."/>
            <person name="Suarez D.L."/>
            <person name="Swayne D.E."/>
        </authorList>
    </citation>
    <scope>NUCLEOTIDE SEQUENCE [LARGE SCALE GENOMIC DNA]</scope>
    <source>
        <strain evidence="2 3">DSM 43828</strain>
    </source>
</reference>
<evidence type="ECO:0008006" key="4">
    <source>
        <dbReference type="Google" id="ProtNLM"/>
    </source>
</evidence>
<feature type="region of interest" description="Disordered" evidence="1">
    <location>
        <begin position="67"/>
        <end position="101"/>
    </location>
</feature>
<evidence type="ECO:0000313" key="3">
    <source>
        <dbReference type="Proteomes" id="UP000192674"/>
    </source>
</evidence>
<proteinExistence type="predicted"/>
<accession>A0A1Y5Y6I5</accession>
<dbReference type="AlphaFoldDB" id="A0A1Y5Y6I5"/>
<dbReference type="Gene3D" id="1.10.287.1060">
    <property type="entry name" value="ESAT-6-like"/>
    <property type="match status" value="1"/>
</dbReference>
<organism evidence="2 3">
    <name type="scientific">Kibdelosporangium aridum</name>
    <dbReference type="NCBI Taxonomy" id="2030"/>
    <lineage>
        <taxon>Bacteria</taxon>
        <taxon>Bacillati</taxon>
        <taxon>Actinomycetota</taxon>
        <taxon>Actinomycetes</taxon>
        <taxon>Pseudonocardiales</taxon>
        <taxon>Pseudonocardiaceae</taxon>
        <taxon>Kibdelosporangium</taxon>
    </lineage>
</organism>
<dbReference type="RefSeq" id="WP_051896754.1">
    <property type="nucleotide sequence ID" value="NZ_FWXV01000012.1"/>
</dbReference>
<dbReference type="OrthoDB" id="3633535at2"/>